<evidence type="ECO:0000256" key="1">
    <source>
        <dbReference type="PROSITE-ProRule" id="PRU00042"/>
    </source>
</evidence>
<sequence length="295" mass="31910">SGNKRISCPLHGCKRVYTDTSSLESHIRDHEIPAQSVCGKVLLCSTAGCSGSFPNMQKLMEHMRQHHKPNIFFLCESCRTKLRSYRGLLTHLHTCSKVPRGKAKTTEPTPLQSSAGTNQKGSFPAAFPQPDSGVPFLSSPFLSHPDNTDPHLTEGAPQPLLRSGATTLSVNQGVPFSAPDPSDAQTENQSKSTEPVQSGPGPAPHALLGSSAVWKKSQGEPTADTLFSSFPAANEVYLETAGMTCNRRILWEHTKGRYRCVQCGHTTTNRKEMTQHVSIHHSTNKAAEDAASSAL</sequence>
<dbReference type="PROSITE" id="PS00028">
    <property type="entry name" value="ZINC_FINGER_C2H2_1"/>
    <property type="match status" value="2"/>
</dbReference>
<dbReference type="InParanoid" id="A0A665U9Y9"/>
<dbReference type="InterPro" id="IPR013087">
    <property type="entry name" value="Znf_C2H2_type"/>
</dbReference>
<dbReference type="PANTHER" id="PTHR21695">
    <property type="entry name" value="ZINC FINGER PROTEIN 414"/>
    <property type="match status" value="1"/>
</dbReference>
<keyword evidence="1" id="KW-0863">Zinc-finger</keyword>
<gene>
    <name evidence="4" type="primary">znf414</name>
</gene>
<dbReference type="InterPro" id="IPR039882">
    <property type="entry name" value="ZN414"/>
</dbReference>
<feature type="compositionally biased region" description="Polar residues" evidence="2">
    <location>
        <begin position="106"/>
        <end position="121"/>
    </location>
</feature>
<protein>
    <recommendedName>
        <fullName evidence="3">C2H2-type domain-containing protein</fullName>
    </recommendedName>
</protein>
<dbReference type="GO" id="GO:0008270">
    <property type="term" value="F:zinc ion binding"/>
    <property type="evidence" value="ECO:0007669"/>
    <property type="project" value="UniProtKB-KW"/>
</dbReference>
<accession>A0A665U9Y9</accession>
<dbReference type="OMA" id="HIRDHEI"/>
<reference evidence="4" key="2">
    <citation type="submission" date="2025-08" db="UniProtKB">
        <authorList>
            <consortium name="Ensembl"/>
        </authorList>
    </citation>
    <scope>IDENTIFICATION</scope>
</reference>
<keyword evidence="5" id="KW-1185">Reference proteome</keyword>
<feature type="region of interest" description="Disordered" evidence="2">
    <location>
        <begin position="99"/>
        <end position="208"/>
    </location>
</feature>
<evidence type="ECO:0000313" key="5">
    <source>
        <dbReference type="Proteomes" id="UP000472264"/>
    </source>
</evidence>
<dbReference type="AlphaFoldDB" id="A0A665U9Y9"/>
<dbReference type="SMART" id="SM00355">
    <property type="entry name" value="ZnF_C2H2"/>
    <property type="match status" value="3"/>
</dbReference>
<feature type="domain" description="C2H2-type" evidence="3">
    <location>
        <begin position="258"/>
        <end position="286"/>
    </location>
</feature>
<dbReference type="PANTHER" id="PTHR21695:SF0">
    <property type="entry name" value="ZINC FINGER PROTEIN 414"/>
    <property type="match status" value="1"/>
</dbReference>
<dbReference type="Proteomes" id="UP000472264">
    <property type="component" value="Chromosome 3"/>
</dbReference>
<evidence type="ECO:0000256" key="2">
    <source>
        <dbReference type="SAM" id="MobiDB-lite"/>
    </source>
</evidence>
<dbReference type="Gene3D" id="3.30.160.60">
    <property type="entry name" value="Classic Zinc Finger"/>
    <property type="match status" value="1"/>
</dbReference>
<proteinExistence type="predicted"/>
<feature type="compositionally biased region" description="Polar residues" evidence="2">
    <location>
        <begin position="183"/>
        <end position="196"/>
    </location>
</feature>
<name>A0A665U9Y9_ECHNA</name>
<dbReference type="InterPro" id="IPR031799">
    <property type="entry name" value="Znf-C2H2_ribbon"/>
</dbReference>
<organism evidence="4 5">
    <name type="scientific">Echeneis naucrates</name>
    <name type="common">Live sharksucker</name>
    <dbReference type="NCBI Taxonomy" id="173247"/>
    <lineage>
        <taxon>Eukaryota</taxon>
        <taxon>Metazoa</taxon>
        <taxon>Chordata</taxon>
        <taxon>Craniata</taxon>
        <taxon>Vertebrata</taxon>
        <taxon>Euteleostomi</taxon>
        <taxon>Actinopterygii</taxon>
        <taxon>Neopterygii</taxon>
        <taxon>Teleostei</taxon>
        <taxon>Neoteleostei</taxon>
        <taxon>Acanthomorphata</taxon>
        <taxon>Carangaria</taxon>
        <taxon>Carangiformes</taxon>
        <taxon>Echeneidae</taxon>
        <taxon>Echeneis</taxon>
    </lineage>
</organism>
<feature type="domain" description="C2H2-type" evidence="3">
    <location>
        <begin position="6"/>
        <end position="30"/>
    </location>
</feature>
<reference evidence="4" key="3">
    <citation type="submission" date="2025-09" db="UniProtKB">
        <authorList>
            <consortium name="Ensembl"/>
        </authorList>
    </citation>
    <scope>IDENTIFICATION</scope>
</reference>
<keyword evidence="1" id="KW-0862">Zinc</keyword>
<dbReference type="Ensembl" id="ENSENLT00000016721.1">
    <property type="protein sequence ID" value="ENSENLP00000016116.1"/>
    <property type="gene ID" value="ENSENLG00000007454.1"/>
</dbReference>
<dbReference type="PROSITE" id="PS50157">
    <property type="entry name" value="ZINC_FINGER_C2H2_2"/>
    <property type="match status" value="2"/>
</dbReference>
<evidence type="ECO:0000313" key="4">
    <source>
        <dbReference type="Ensembl" id="ENSENLP00000016116.1"/>
    </source>
</evidence>
<evidence type="ECO:0000259" key="3">
    <source>
        <dbReference type="PROSITE" id="PS50157"/>
    </source>
</evidence>
<feature type="compositionally biased region" description="Polar residues" evidence="2">
    <location>
        <begin position="164"/>
        <end position="174"/>
    </location>
</feature>
<reference evidence="4" key="1">
    <citation type="submission" date="2021-04" db="EMBL/GenBank/DDBJ databases">
        <authorList>
            <consortium name="Wellcome Sanger Institute Data Sharing"/>
        </authorList>
    </citation>
    <scope>NUCLEOTIDE SEQUENCE [LARGE SCALE GENOMIC DNA]</scope>
</reference>
<dbReference type="Pfam" id="PF15909">
    <property type="entry name" value="zf-C2H2_8"/>
    <property type="match status" value="1"/>
</dbReference>
<keyword evidence="1" id="KW-0479">Metal-binding</keyword>